<gene>
    <name evidence="13" type="ORF">AAHA92_06898</name>
</gene>
<comment type="subcellular location">
    <subcellularLocation>
        <location evidence="2">Cytoplasm</location>
    </subcellularLocation>
</comment>
<dbReference type="SUPFAM" id="SSF52058">
    <property type="entry name" value="L domain-like"/>
    <property type="match status" value="1"/>
</dbReference>
<comment type="function">
    <text evidence="1">Confers resistance to late blight (Phytophthora infestans) races carrying the avirulence gene Avr1. Resistance proteins guard the plant against pathogens that contain an appropriate avirulence protein via an indirect interaction with this avirulence protein. That triggers a defense system including the hypersensitive response, which restricts the pathogen growth.</text>
</comment>
<evidence type="ECO:0000256" key="1">
    <source>
        <dbReference type="ARBA" id="ARBA00002074"/>
    </source>
</evidence>
<keyword evidence="5" id="KW-0433">Leucine-rich repeat</keyword>
<evidence type="ECO:0000313" key="13">
    <source>
        <dbReference type="EMBL" id="KAL1564572.1"/>
    </source>
</evidence>
<keyword evidence="4" id="KW-0963">Cytoplasm</keyword>
<protein>
    <submittedName>
        <fullName evidence="13">Late blight resistance protein R1A-10 isoform X1</fullName>
    </submittedName>
</protein>
<evidence type="ECO:0000256" key="2">
    <source>
        <dbReference type="ARBA" id="ARBA00004496"/>
    </source>
</evidence>
<dbReference type="FunFam" id="3.40.50.300:FF:001091">
    <property type="entry name" value="Probable disease resistance protein At1g61300"/>
    <property type="match status" value="1"/>
</dbReference>
<organism evidence="13 14">
    <name type="scientific">Salvia divinorum</name>
    <name type="common">Maria pastora</name>
    <name type="synonym">Diviner's sage</name>
    <dbReference type="NCBI Taxonomy" id="28513"/>
    <lineage>
        <taxon>Eukaryota</taxon>
        <taxon>Viridiplantae</taxon>
        <taxon>Streptophyta</taxon>
        <taxon>Embryophyta</taxon>
        <taxon>Tracheophyta</taxon>
        <taxon>Spermatophyta</taxon>
        <taxon>Magnoliopsida</taxon>
        <taxon>eudicotyledons</taxon>
        <taxon>Gunneridae</taxon>
        <taxon>Pentapetalae</taxon>
        <taxon>asterids</taxon>
        <taxon>lamiids</taxon>
        <taxon>Lamiales</taxon>
        <taxon>Lamiaceae</taxon>
        <taxon>Nepetoideae</taxon>
        <taxon>Mentheae</taxon>
        <taxon>Salviinae</taxon>
        <taxon>Salvia</taxon>
        <taxon>Salvia subgen. Calosphace</taxon>
    </lineage>
</organism>
<dbReference type="Gene3D" id="1.10.10.10">
    <property type="entry name" value="Winged helix-like DNA-binding domain superfamily/Winged helix DNA-binding domain"/>
    <property type="match status" value="1"/>
</dbReference>
<dbReference type="InterPro" id="IPR044974">
    <property type="entry name" value="Disease_R_plants"/>
</dbReference>
<dbReference type="Pfam" id="PF23559">
    <property type="entry name" value="WHD_DRP"/>
    <property type="match status" value="1"/>
</dbReference>
<feature type="domain" description="Disease resistance protein winged helix" evidence="12">
    <location>
        <begin position="416"/>
        <end position="486"/>
    </location>
</feature>
<accession>A0ABD1I870</accession>
<dbReference type="FunFam" id="1.10.10.10:FF:000322">
    <property type="entry name" value="Probable disease resistance protein At1g63360"/>
    <property type="match status" value="1"/>
</dbReference>
<sequence>MEKNMGSSYMAVVSLVEELQQLLCPNNLILRSSAPFTMREIQILHDVVTSIDSLLTDSSGLTYNYHLVNQISEKRIVSLARKAGKYLDFWIAKYLRYPESWNRTKSIRESTILAEITQEMIAINQELNMIHQSSSIVKNNISISCIVFTLPRSCLNIFCPLGADNPTSWLIPLTTTLNPEAKMIGLENEFVAMLDCLTGHPSKLKVFPIIGMAGIGKTTFSNKLYHDPLVVHHFYVRAWVTVSQQYQVRKTLLEILNCVANGDLYDFQGRSKEELEEKVYRILKHKRYLLVLDDMWDTKAWDDLKRVFPDDKNGSRIILTSRLQEVAVHASEDTPPYCLRCLSMHESWELLSSKIFVGGLLSKMSKKIDVWESIAECVGSLVMEEADQCRQTRDILALSYNHLPDSLKPCFLYMGMFPEDYEVSVKKLTWLWVAEGFIRSTTLKSLEEIAEDYLADLIARSLILVKKRSSRGTVKTCYIHDLMRELCLKESQKHNFLHAINNSGQLPVQDEVKFTWHRLQGIKVPPHYDLQRLSFHSSIHEYSNKAAFPYTRSLMSFEKLAVSDHRPFSGQRLLGMSLKLLKVLNIISINLIAIPREIRILTQLKFLALTVQNPLEIRHLSEFRLLQTLVIDCEWNGYLIQTFWDMLELRHFHLKRSCQSYLSTYSLVSQSQLPLVPAVGETLPLSVLSNLLSVSTVRPISCTEKMLSSMPHLKSLGVYESEEDYHFRGWFERLVLLPELEKLKYVFSNPFVSSALRPGRLPPWQSLPPKLVKLTLSGTSLPWDDMSKLSMLPKLEVLKLRNYAFSGAVWNSWTGGFRCLKFLLIGSTNLEIWETDGNHFPNLRQLVLRHCRFLEEIPYGIVESPLLETIELHRCKNSAVISARNLQEEQQSLGNDGLTIYITEG</sequence>
<evidence type="ECO:0000259" key="12">
    <source>
        <dbReference type="Pfam" id="PF23559"/>
    </source>
</evidence>
<evidence type="ECO:0000256" key="4">
    <source>
        <dbReference type="ARBA" id="ARBA00022490"/>
    </source>
</evidence>
<dbReference type="Pfam" id="PF00931">
    <property type="entry name" value="NB-ARC"/>
    <property type="match status" value="1"/>
</dbReference>
<keyword evidence="9" id="KW-0611">Plant defense</keyword>
<dbReference type="PRINTS" id="PR00364">
    <property type="entry name" value="DISEASERSIST"/>
</dbReference>
<dbReference type="InterPro" id="IPR036388">
    <property type="entry name" value="WH-like_DNA-bd_sf"/>
</dbReference>
<evidence type="ECO:0000313" key="14">
    <source>
        <dbReference type="Proteomes" id="UP001567538"/>
    </source>
</evidence>
<evidence type="ECO:0000256" key="8">
    <source>
        <dbReference type="ARBA" id="ARBA00022741"/>
    </source>
</evidence>
<name>A0ABD1I870_SALDI</name>
<evidence type="ECO:0000256" key="3">
    <source>
        <dbReference type="ARBA" id="ARBA00008894"/>
    </source>
</evidence>
<reference evidence="13 14" key="1">
    <citation type="submission" date="2024-06" db="EMBL/GenBank/DDBJ databases">
        <title>A chromosome level genome sequence of Diviner's sage (Salvia divinorum).</title>
        <authorList>
            <person name="Ford S.A."/>
            <person name="Ro D.-K."/>
            <person name="Ness R.W."/>
            <person name="Phillips M.A."/>
        </authorList>
    </citation>
    <scope>NUCLEOTIDE SEQUENCE [LARGE SCALE GENOMIC DNA]</scope>
    <source>
        <strain evidence="13">SAF-2024a</strain>
        <tissue evidence="13">Leaf</tissue>
    </source>
</reference>
<dbReference type="GO" id="GO:0005737">
    <property type="term" value="C:cytoplasm"/>
    <property type="evidence" value="ECO:0007669"/>
    <property type="project" value="UniProtKB-SubCell"/>
</dbReference>
<dbReference type="InterPro" id="IPR002182">
    <property type="entry name" value="NB-ARC"/>
</dbReference>
<evidence type="ECO:0000256" key="10">
    <source>
        <dbReference type="ARBA" id="ARBA00022840"/>
    </source>
</evidence>
<keyword evidence="14" id="KW-1185">Reference proteome</keyword>
<evidence type="ECO:0000256" key="7">
    <source>
        <dbReference type="ARBA" id="ARBA00022737"/>
    </source>
</evidence>
<evidence type="ECO:0000259" key="11">
    <source>
        <dbReference type="Pfam" id="PF00931"/>
    </source>
</evidence>
<dbReference type="EMBL" id="JBEAFC010000003">
    <property type="protein sequence ID" value="KAL1564572.1"/>
    <property type="molecule type" value="Genomic_DNA"/>
</dbReference>
<dbReference type="InterPro" id="IPR058922">
    <property type="entry name" value="WHD_DRP"/>
</dbReference>
<evidence type="ECO:0000256" key="6">
    <source>
        <dbReference type="ARBA" id="ARBA00022667"/>
    </source>
</evidence>
<evidence type="ECO:0000256" key="9">
    <source>
        <dbReference type="ARBA" id="ARBA00022821"/>
    </source>
</evidence>
<feature type="domain" description="NB-ARC" evidence="11">
    <location>
        <begin position="203"/>
        <end position="356"/>
    </location>
</feature>
<proteinExistence type="inferred from homology"/>
<dbReference type="GO" id="GO:0051607">
    <property type="term" value="P:defense response to virus"/>
    <property type="evidence" value="ECO:0007669"/>
    <property type="project" value="UniProtKB-ARBA"/>
</dbReference>
<dbReference type="Gene3D" id="3.40.50.300">
    <property type="entry name" value="P-loop containing nucleotide triphosphate hydrolases"/>
    <property type="match status" value="1"/>
</dbReference>
<evidence type="ECO:0000256" key="5">
    <source>
        <dbReference type="ARBA" id="ARBA00022614"/>
    </source>
</evidence>
<dbReference type="GO" id="GO:0009626">
    <property type="term" value="P:plant-type hypersensitive response"/>
    <property type="evidence" value="ECO:0007669"/>
    <property type="project" value="UniProtKB-KW"/>
</dbReference>
<keyword evidence="6" id="KW-0381">Hypersensitive response</keyword>
<dbReference type="SUPFAM" id="SSF52540">
    <property type="entry name" value="P-loop containing nucleoside triphosphate hydrolases"/>
    <property type="match status" value="1"/>
</dbReference>
<dbReference type="Gene3D" id="3.80.10.10">
    <property type="entry name" value="Ribonuclease Inhibitor"/>
    <property type="match status" value="1"/>
</dbReference>
<dbReference type="PANTHER" id="PTHR23155:SF1152">
    <property type="entry name" value="AAA+ ATPASE DOMAIN-CONTAINING PROTEIN"/>
    <property type="match status" value="1"/>
</dbReference>
<keyword evidence="8" id="KW-0547">Nucleotide-binding</keyword>
<keyword evidence="10" id="KW-0067">ATP-binding</keyword>
<keyword evidence="7" id="KW-0677">Repeat</keyword>
<comment type="similarity">
    <text evidence="3">Belongs to the disease resistance NB-LRR family.</text>
</comment>
<dbReference type="PANTHER" id="PTHR23155">
    <property type="entry name" value="DISEASE RESISTANCE PROTEIN RP"/>
    <property type="match status" value="1"/>
</dbReference>
<dbReference type="Proteomes" id="UP001567538">
    <property type="component" value="Unassembled WGS sequence"/>
</dbReference>
<dbReference type="Gene3D" id="1.20.5.4130">
    <property type="match status" value="1"/>
</dbReference>
<dbReference type="InterPro" id="IPR032675">
    <property type="entry name" value="LRR_dom_sf"/>
</dbReference>
<dbReference type="GO" id="GO:0005524">
    <property type="term" value="F:ATP binding"/>
    <property type="evidence" value="ECO:0007669"/>
    <property type="project" value="UniProtKB-KW"/>
</dbReference>
<comment type="caution">
    <text evidence="13">The sequence shown here is derived from an EMBL/GenBank/DDBJ whole genome shotgun (WGS) entry which is preliminary data.</text>
</comment>
<dbReference type="AlphaFoldDB" id="A0ABD1I870"/>
<dbReference type="InterPro" id="IPR027417">
    <property type="entry name" value="P-loop_NTPase"/>
</dbReference>